<organism evidence="1">
    <name type="scientific">Tanacetum cinerariifolium</name>
    <name type="common">Dalmatian daisy</name>
    <name type="synonym">Chrysanthemum cinerariifolium</name>
    <dbReference type="NCBI Taxonomy" id="118510"/>
    <lineage>
        <taxon>Eukaryota</taxon>
        <taxon>Viridiplantae</taxon>
        <taxon>Streptophyta</taxon>
        <taxon>Embryophyta</taxon>
        <taxon>Tracheophyta</taxon>
        <taxon>Spermatophyta</taxon>
        <taxon>Magnoliopsida</taxon>
        <taxon>eudicotyledons</taxon>
        <taxon>Gunneridae</taxon>
        <taxon>Pentapetalae</taxon>
        <taxon>asterids</taxon>
        <taxon>campanulids</taxon>
        <taxon>Asterales</taxon>
        <taxon>Asteraceae</taxon>
        <taxon>Asteroideae</taxon>
        <taxon>Anthemideae</taxon>
        <taxon>Anthemidinae</taxon>
        <taxon>Tanacetum</taxon>
    </lineage>
</organism>
<dbReference type="EMBL" id="BKCJ011068441">
    <property type="protein sequence ID" value="GFC79012.1"/>
    <property type="molecule type" value="Genomic_DNA"/>
</dbReference>
<accession>A0A699R4Y9</accession>
<sequence>MANENVPALAPIRSNEQILPFAAWVPIRKSNFVLDLQKKQRNLIFQISVDIMQNTNFFRAFTASAFVLAIYIQHSWNTFTYEAKTGTYHIQLDETWFKLDANLLREALEITPVNQAHQFESPPLGDAAMEFVNLLGYPEEIYFVSKMA</sequence>
<gene>
    <name evidence="1" type="ORF">Tci_850982</name>
</gene>
<name>A0A699R4Y9_TANCI</name>
<feature type="non-terminal residue" evidence="1">
    <location>
        <position position="148"/>
    </location>
</feature>
<comment type="caution">
    <text evidence="1">The sequence shown here is derived from an EMBL/GenBank/DDBJ whole genome shotgun (WGS) entry which is preliminary data.</text>
</comment>
<proteinExistence type="predicted"/>
<reference evidence="1" key="1">
    <citation type="journal article" date="2019" name="Sci. Rep.">
        <title>Draft genome of Tanacetum cinerariifolium, the natural source of mosquito coil.</title>
        <authorList>
            <person name="Yamashiro T."/>
            <person name="Shiraishi A."/>
            <person name="Satake H."/>
            <person name="Nakayama K."/>
        </authorList>
    </citation>
    <scope>NUCLEOTIDE SEQUENCE</scope>
</reference>
<evidence type="ECO:0000313" key="1">
    <source>
        <dbReference type="EMBL" id="GFC79012.1"/>
    </source>
</evidence>
<dbReference type="AlphaFoldDB" id="A0A699R4Y9"/>
<protein>
    <submittedName>
        <fullName evidence="1">Uncharacterized protein</fullName>
    </submittedName>
</protein>